<organism evidence="3">
    <name type="scientific">Rodentolepis nana</name>
    <name type="common">Dwarf tapeworm</name>
    <name type="synonym">Hymenolepis nana</name>
    <dbReference type="NCBI Taxonomy" id="102285"/>
    <lineage>
        <taxon>Eukaryota</taxon>
        <taxon>Metazoa</taxon>
        <taxon>Spiralia</taxon>
        <taxon>Lophotrochozoa</taxon>
        <taxon>Platyhelminthes</taxon>
        <taxon>Cestoda</taxon>
        <taxon>Eucestoda</taxon>
        <taxon>Cyclophyllidea</taxon>
        <taxon>Hymenolepididae</taxon>
        <taxon>Rodentolepis</taxon>
    </lineage>
</organism>
<evidence type="ECO:0000313" key="3">
    <source>
        <dbReference type="WBParaSite" id="HNAJ_0000286301-mRNA-1"/>
    </source>
</evidence>
<keyword evidence="2" id="KW-1185">Reference proteome</keyword>
<accession>A0A0R3T725</accession>
<dbReference type="AlphaFoldDB" id="A0A0R3T725"/>
<name>A0A0R3T725_RODNA</name>
<dbReference type="WBParaSite" id="HNAJ_0000286301-mRNA-1">
    <property type="protein sequence ID" value="HNAJ_0000286301-mRNA-1"/>
    <property type="gene ID" value="HNAJ_0000286301"/>
</dbReference>
<dbReference type="Proteomes" id="UP000278807">
    <property type="component" value="Unassembled WGS sequence"/>
</dbReference>
<dbReference type="EMBL" id="UZAE01001522">
    <property type="protein sequence ID" value="VDN98721.1"/>
    <property type="molecule type" value="Genomic_DNA"/>
</dbReference>
<reference evidence="3" key="1">
    <citation type="submission" date="2017-02" db="UniProtKB">
        <authorList>
            <consortium name="WormBaseParasite"/>
        </authorList>
    </citation>
    <scope>IDENTIFICATION</scope>
</reference>
<reference evidence="1 2" key="2">
    <citation type="submission" date="2018-11" db="EMBL/GenBank/DDBJ databases">
        <authorList>
            <consortium name="Pathogen Informatics"/>
        </authorList>
    </citation>
    <scope>NUCLEOTIDE SEQUENCE [LARGE SCALE GENOMIC DNA]</scope>
</reference>
<gene>
    <name evidence="1" type="ORF">HNAJ_LOCUS2862</name>
</gene>
<proteinExistence type="predicted"/>
<evidence type="ECO:0000313" key="1">
    <source>
        <dbReference type="EMBL" id="VDN98721.1"/>
    </source>
</evidence>
<dbReference type="OrthoDB" id="3258143at2759"/>
<protein>
    <submittedName>
        <fullName evidence="3">Reverse transcriptase domain-containing protein</fullName>
    </submittedName>
</protein>
<evidence type="ECO:0000313" key="2">
    <source>
        <dbReference type="Proteomes" id="UP000278807"/>
    </source>
</evidence>
<sequence length="229" mass="25374">PSTGSCHKLHSFQCLHHDIAELVQAVTGIECLLNADDLVQWYSAPKKNAQERTESALNCGLKLLANRCDNNGMVINTAKTAFQTYLGMMVDTKLTWKSHIAKIAERVFKTLDAVKSLDGSIWGCAHSTLNTTYKMIIQPIMLYCCEPLITAAEKAIELKKELQIDDKPKSLSPPMNPSADTDVACCTKLLDFFGKSNTPPEQMRSLALETINVNYPGDQWLQVFTAGHI</sequence>